<evidence type="ECO:0000313" key="3">
    <source>
        <dbReference type="Proteomes" id="UP000887013"/>
    </source>
</evidence>
<evidence type="ECO:0000256" key="1">
    <source>
        <dbReference type="SAM" id="MobiDB-lite"/>
    </source>
</evidence>
<organism evidence="2 3">
    <name type="scientific">Nephila pilipes</name>
    <name type="common">Giant wood spider</name>
    <name type="synonym">Nephila maculata</name>
    <dbReference type="NCBI Taxonomy" id="299642"/>
    <lineage>
        <taxon>Eukaryota</taxon>
        <taxon>Metazoa</taxon>
        <taxon>Ecdysozoa</taxon>
        <taxon>Arthropoda</taxon>
        <taxon>Chelicerata</taxon>
        <taxon>Arachnida</taxon>
        <taxon>Araneae</taxon>
        <taxon>Araneomorphae</taxon>
        <taxon>Entelegynae</taxon>
        <taxon>Araneoidea</taxon>
        <taxon>Nephilidae</taxon>
        <taxon>Nephila</taxon>
    </lineage>
</organism>
<sequence>MLLVHFSCAANPLLHVVLNNDIQRSLRKILKCKVTRQPRRANSFPIPHSSLQNTSGNGIELPSRKYERRSINSKELASTCF</sequence>
<dbReference type="Proteomes" id="UP000887013">
    <property type="component" value="Unassembled WGS sequence"/>
</dbReference>
<evidence type="ECO:0000313" key="2">
    <source>
        <dbReference type="EMBL" id="GFT98583.1"/>
    </source>
</evidence>
<feature type="region of interest" description="Disordered" evidence="1">
    <location>
        <begin position="41"/>
        <end position="64"/>
    </location>
</feature>
<dbReference type="OrthoDB" id="5977853at2759"/>
<comment type="caution">
    <text evidence="2">The sequence shown here is derived from an EMBL/GenBank/DDBJ whole genome shotgun (WGS) entry which is preliminary data.</text>
</comment>
<keyword evidence="3" id="KW-1185">Reference proteome</keyword>
<dbReference type="AlphaFoldDB" id="A0A8X6Q6R4"/>
<protein>
    <submittedName>
        <fullName evidence="2">Uncharacterized protein</fullName>
    </submittedName>
</protein>
<gene>
    <name evidence="2" type="ORF">NPIL_232851</name>
</gene>
<dbReference type="EMBL" id="BMAW01075796">
    <property type="protein sequence ID" value="GFT98583.1"/>
    <property type="molecule type" value="Genomic_DNA"/>
</dbReference>
<dbReference type="SUPFAM" id="SSF81321">
    <property type="entry name" value="Family A G protein-coupled receptor-like"/>
    <property type="match status" value="1"/>
</dbReference>
<name>A0A8X6Q6R4_NEPPI</name>
<reference evidence="2" key="1">
    <citation type="submission" date="2020-08" db="EMBL/GenBank/DDBJ databases">
        <title>Multicomponent nature underlies the extraordinary mechanical properties of spider dragline silk.</title>
        <authorList>
            <person name="Kono N."/>
            <person name="Nakamura H."/>
            <person name="Mori M."/>
            <person name="Yoshida Y."/>
            <person name="Ohtoshi R."/>
            <person name="Malay A.D."/>
            <person name="Moran D.A.P."/>
            <person name="Tomita M."/>
            <person name="Numata K."/>
            <person name="Arakawa K."/>
        </authorList>
    </citation>
    <scope>NUCLEOTIDE SEQUENCE</scope>
</reference>
<proteinExistence type="predicted"/>
<accession>A0A8X6Q6R4</accession>